<dbReference type="PANTHER" id="PTHR24348:SF68">
    <property type="entry name" value="SERINE_THREONINE-PROTEIN KINASE ATG1C"/>
    <property type="match status" value="1"/>
</dbReference>
<feature type="domain" description="Protein kinase" evidence="1">
    <location>
        <begin position="98"/>
        <end position="376"/>
    </location>
</feature>
<dbReference type="PROSITE" id="PS00108">
    <property type="entry name" value="PROTEIN_KINASE_ST"/>
    <property type="match status" value="1"/>
</dbReference>
<proteinExistence type="predicted"/>
<organism evidence="2">
    <name type="scientific">Marseillevirus LCMAC202</name>
    <dbReference type="NCBI Taxonomy" id="2506606"/>
    <lineage>
        <taxon>Viruses</taxon>
        <taxon>Varidnaviria</taxon>
        <taxon>Bamfordvirae</taxon>
        <taxon>Nucleocytoviricota</taxon>
        <taxon>Megaviricetes</taxon>
        <taxon>Pimascovirales</taxon>
        <taxon>Pimascovirales incertae sedis</taxon>
        <taxon>Marseilleviridae</taxon>
    </lineage>
</organism>
<protein>
    <submittedName>
        <fullName evidence="2">Protein kinase domain protein</fullName>
    </submittedName>
</protein>
<evidence type="ECO:0000313" key="2">
    <source>
        <dbReference type="EMBL" id="QBK88228.1"/>
    </source>
</evidence>
<dbReference type="EMBL" id="MK500380">
    <property type="protein sequence ID" value="QBK88228.1"/>
    <property type="molecule type" value="Genomic_DNA"/>
</dbReference>
<dbReference type="SMART" id="SM00220">
    <property type="entry name" value="S_TKc"/>
    <property type="match status" value="1"/>
</dbReference>
<reference evidence="2" key="1">
    <citation type="journal article" date="2019" name="MBio">
        <title>Virus Genomes from Deep Sea Sediments Expand the Ocean Megavirome and Support Independent Origins of Viral Gigantism.</title>
        <authorList>
            <person name="Backstrom D."/>
            <person name="Yutin N."/>
            <person name="Jorgensen S.L."/>
            <person name="Dharamshi J."/>
            <person name="Homa F."/>
            <person name="Zaremba-Niedwiedzka K."/>
            <person name="Spang A."/>
            <person name="Wolf Y.I."/>
            <person name="Koonin E.V."/>
            <person name="Ettema T.J."/>
        </authorList>
    </citation>
    <scope>NUCLEOTIDE SEQUENCE</scope>
</reference>
<dbReference type="PROSITE" id="PS50011">
    <property type="entry name" value="PROTEIN_KINASE_DOM"/>
    <property type="match status" value="1"/>
</dbReference>
<dbReference type="InterPro" id="IPR008271">
    <property type="entry name" value="Ser/Thr_kinase_AS"/>
</dbReference>
<sequence length="376" mass="44058">MLKAEINFFFGKVMEKLEIKGNIILWIIGSQKWLVTFEELTRAYLPGRHPHTDNSLSTATQNKILAILRKIAGAWWIPILKKMKNYRKISLSQLQLLKRSGKKLGSGKYATVYLYNSYAVKVINHHFYKNLPRIDGKLEAKILIILREKITYPLLSPNIITTYQYTPDKKTDYIVLEKLDLTFWNYLQNEPEERIVKGIILQVLFSLTILQYVLPGFRHNDLKVDNILLDLTPRKQRITLRYKKYYWALPSDIPLVKIADFDYACIPKLCNNPKVGTSHARSFGCTEKPSQIYDTHLFLNSLYSYRRNLSPILQAWLQQLPEATRGNENTAVKFGRLKIPEKWEETIRSPLHILASRFFSEFRTIRPMYPMWGIKS</sequence>
<dbReference type="Gene3D" id="1.10.510.10">
    <property type="entry name" value="Transferase(Phosphotransferase) domain 1"/>
    <property type="match status" value="1"/>
</dbReference>
<accession>A0A481YYF1</accession>
<evidence type="ECO:0000259" key="1">
    <source>
        <dbReference type="PROSITE" id="PS50011"/>
    </source>
</evidence>
<gene>
    <name evidence="2" type="ORF">LCMAC202_05900</name>
</gene>
<dbReference type="InterPro" id="IPR011009">
    <property type="entry name" value="Kinase-like_dom_sf"/>
</dbReference>
<dbReference type="PANTHER" id="PTHR24348">
    <property type="entry name" value="SERINE/THREONINE-PROTEIN KINASE UNC-51-RELATED"/>
    <property type="match status" value="1"/>
</dbReference>
<dbReference type="Pfam" id="PF00069">
    <property type="entry name" value="Pkinase"/>
    <property type="match status" value="1"/>
</dbReference>
<dbReference type="SUPFAM" id="SSF56112">
    <property type="entry name" value="Protein kinase-like (PK-like)"/>
    <property type="match status" value="1"/>
</dbReference>
<dbReference type="GO" id="GO:0005524">
    <property type="term" value="F:ATP binding"/>
    <property type="evidence" value="ECO:0007669"/>
    <property type="project" value="InterPro"/>
</dbReference>
<dbReference type="GO" id="GO:0004674">
    <property type="term" value="F:protein serine/threonine kinase activity"/>
    <property type="evidence" value="ECO:0007669"/>
    <property type="project" value="InterPro"/>
</dbReference>
<keyword evidence="2" id="KW-0418">Kinase</keyword>
<dbReference type="InterPro" id="IPR000719">
    <property type="entry name" value="Prot_kinase_dom"/>
</dbReference>
<dbReference type="InterPro" id="IPR045269">
    <property type="entry name" value="Atg1-like"/>
</dbReference>
<name>A0A481YYF1_9VIRU</name>
<keyword evidence="2" id="KW-0808">Transferase</keyword>